<evidence type="ECO:0000313" key="2">
    <source>
        <dbReference type="EMBL" id="GAG90479.1"/>
    </source>
</evidence>
<feature type="transmembrane region" description="Helical" evidence="1">
    <location>
        <begin position="27"/>
        <end position="55"/>
    </location>
</feature>
<comment type="caution">
    <text evidence="2">The sequence shown here is derived from an EMBL/GenBank/DDBJ whole genome shotgun (WGS) entry which is preliminary data.</text>
</comment>
<keyword evidence="1" id="KW-0812">Transmembrane</keyword>
<dbReference type="EMBL" id="BART01027111">
    <property type="protein sequence ID" value="GAG90479.1"/>
    <property type="molecule type" value="Genomic_DNA"/>
</dbReference>
<gene>
    <name evidence="2" type="ORF">S01H4_48153</name>
</gene>
<protein>
    <submittedName>
        <fullName evidence="2">Uncharacterized protein</fullName>
    </submittedName>
</protein>
<reference evidence="2" key="1">
    <citation type="journal article" date="2014" name="Front. Microbiol.">
        <title>High frequency of phylogenetically diverse reductive dehalogenase-homologous genes in deep subseafloor sedimentary metagenomes.</title>
        <authorList>
            <person name="Kawai M."/>
            <person name="Futagami T."/>
            <person name="Toyoda A."/>
            <person name="Takaki Y."/>
            <person name="Nishi S."/>
            <person name="Hori S."/>
            <person name="Arai W."/>
            <person name="Tsubouchi T."/>
            <person name="Morono Y."/>
            <person name="Uchiyama I."/>
            <person name="Ito T."/>
            <person name="Fujiyama A."/>
            <person name="Inagaki F."/>
            <person name="Takami H."/>
        </authorList>
    </citation>
    <scope>NUCLEOTIDE SEQUENCE</scope>
    <source>
        <strain evidence="2">Expedition CK06-06</strain>
    </source>
</reference>
<accession>X1B450</accession>
<name>X1B450_9ZZZZ</name>
<sequence>MAITNYFQNMTDIGEMLKIPNTVTGGWFWLGMEIMIFIVLVIIFLGFGVLMLFYFSFCSFDYMNDYAPQNTNSHKYSEGDRTKNY</sequence>
<dbReference type="AlphaFoldDB" id="X1B450"/>
<organism evidence="2">
    <name type="scientific">marine sediment metagenome</name>
    <dbReference type="NCBI Taxonomy" id="412755"/>
    <lineage>
        <taxon>unclassified sequences</taxon>
        <taxon>metagenomes</taxon>
        <taxon>ecological metagenomes</taxon>
    </lineage>
</organism>
<proteinExistence type="predicted"/>
<evidence type="ECO:0000256" key="1">
    <source>
        <dbReference type="SAM" id="Phobius"/>
    </source>
</evidence>
<keyword evidence="1" id="KW-1133">Transmembrane helix</keyword>
<keyword evidence="1" id="KW-0472">Membrane</keyword>